<dbReference type="EMBL" id="CAJFCW020000001">
    <property type="protein sequence ID" value="CAG9086770.1"/>
    <property type="molecule type" value="Genomic_DNA"/>
</dbReference>
<feature type="domain" description="Glycosyltransferase family 18 catalytic" evidence="15">
    <location>
        <begin position="86"/>
        <end position="634"/>
    </location>
</feature>
<accession>A0A811JWI0</accession>
<keyword evidence="11 14" id="KW-0472">Membrane</keyword>
<comment type="pathway">
    <text evidence="2">Protein modification; protein glycosylation.</text>
</comment>
<dbReference type="EC" id="2.4.1.155" evidence="4"/>
<dbReference type="EMBL" id="CAJFDH010000001">
    <property type="protein sequence ID" value="CAD5207879.1"/>
    <property type="molecule type" value="Genomic_DNA"/>
</dbReference>
<evidence type="ECO:0000256" key="7">
    <source>
        <dbReference type="ARBA" id="ARBA00022692"/>
    </source>
</evidence>
<evidence type="ECO:0000313" key="16">
    <source>
        <dbReference type="EMBL" id="CAD5207879.1"/>
    </source>
</evidence>
<comment type="subcellular location">
    <subcellularLocation>
        <location evidence="1">Golgi apparatus membrane</location>
        <topology evidence="1">Single-pass type II membrane protein</topology>
    </subcellularLocation>
</comment>
<keyword evidence="9 14" id="KW-1133">Transmembrane helix</keyword>
<evidence type="ECO:0000256" key="1">
    <source>
        <dbReference type="ARBA" id="ARBA00004323"/>
    </source>
</evidence>
<comment type="catalytic activity">
    <reaction evidence="13">
        <text>N(4)-{beta-D-GlcNAc-(1-&gt;2)-[beta-D-GlcNAc-(1-&gt;4)]-alpha-D-Man-(1-&gt;3)-[beta-D-GlcNAc-(1-&gt;2)-alpha-D-Man-(1-&gt;6)]-beta-D-Man-(1-&gt;4)-beta-D-GlcNAc-(1-&gt;4)-beta-D-GlcNAc}-L-asparaginyl-[protein] + UDP-N-acetyl-alpha-D-glucosamine = N(4)-{beta-D-GlcNAc-(1-&gt;2)-[beta-D-GlcNAc-(1-&gt;4)]-alpha-D-Man-(1-&gt;3)-[beta-D-GlcNAc-(1-&gt;2)-[beta-D-GlcNAc-(1-&gt;6)]-alpha-D-Man-(1-&gt;6)]-beta-D-Man-(1-&gt;4)-beta-D-GlcNAc-(1-&gt;4)-beta-D-GlcNAc}-L-asparaginyl-[protein] + UDP + H(+)</text>
        <dbReference type="Rhea" id="RHEA:16921"/>
        <dbReference type="Rhea" id="RHEA-COMP:14374"/>
        <dbReference type="Rhea" id="RHEA-COMP:14377"/>
        <dbReference type="ChEBI" id="CHEBI:15378"/>
        <dbReference type="ChEBI" id="CHEBI:57705"/>
        <dbReference type="ChEBI" id="CHEBI:58223"/>
        <dbReference type="ChEBI" id="CHEBI:139507"/>
        <dbReference type="ChEBI" id="CHEBI:139510"/>
        <dbReference type="EC" id="2.4.1.155"/>
    </reaction>
</comment>
<gene>
    <name evidence="16" type="ORF">BOKJ2_LOCUS2418</name>
</gene>
<evidence type="ECO:0000256" key="10">
    <source>
        <dbReference type="ARBA" id="ARBA00023034"/>
    </source>
</evidence>
<keyword evidence="17" id="KW-1185">Reference proteome</keyword>
<evidence type="ECO:0000256" key="14">
    <source>
        <dbReference type="SAM" id="Phobius"/>
    </source>
</evidence>
<sequence>MICYRKLRQIIYILICIPIVFLLASYRKVEDETFNSSTDSSQLDVDTTHQKIFCQISIEAIYNDTEYPECLQKLKWMKNGWQTEKCYADYGVDGSDCTAYEYMANVENHCRSLSNTTRSTESVIPSRPAPLAIDNLMERMSDHPTNYAFLKHRIQELYPNWLKARLLVDIKRFQKPEKIYLYLGFLTVKKNNLAEAANKGGPLGELVQWSDLIAAMATLGHDIQIFGSWTRFKSALTELNQVSPCPKRTNESKDVTIFIDIMGLRQIRTKFKTFYSQNKCRFRVLDSFGTHAEFNHPKYFRQNYRKLGAKSIKQNPWGANGLNLKQFLTLYPHTNDNTFLGFVVQTFKQTETKRHNWTVVYGKEAYMWKNADALLKVAAQYTSLHATVADEEPAKDYVNVNFTNHGNLKPPEYHGLLKRSKILLGLGFPIEGPAPLEAVANGAIYLNPVFETPKNRLNYPFFVDKPTFRNITSQNFYMDRFVGPPYVINFYIEDEDDIHRAFRTALSLTSTPQLPYEFTFEGMLERVSLIVNNMDYCSSKKQDWPPFAKSGQIIEGDAGQSCDNACASKNLLCAPEFFKYVNHPVELKRRGCHISSIVTIAEPYAPSKCTIQEDPLLFSCATVPPLDIIRLCPCRTFNDKQSILCANC</sequence>
<name>A0A811JWI0_9BILA</name>
<comment type="similarity">
    <text evidence="3">Belongs to the glycosyltransferase 18 family.</text>
</comment>
<dbReference type="InterPro" id="IPR052105">
    <property type="entry name" value="MGAT5_Glycosyltransferase"/>
</dbReference>
<dbReference type="PANTHER" id="PTHR15075">
    <property type="entry name" value="ALPHA-MANNOSIDE BETA-1,6-N-ACETYLGLUCOSAMINYLTRANSFERASE"/>
    <property type="match status" value="1"/>
</dbReference>
<dbReference type="GO" id="GO:0030144">
    <property type="term" value="F:alpha-1,6-mannosylglycoprotein 6-beta-N-acetylglucosaminyltransferase activity"/>
    <property type="evidence" value="ECO:0007669"/>
    <property type="project" value="UniProtKB-EC"/>
</dbReference>
<reference evidence="16" key="1">
    <citation type="submission" date="2020-09" db="EMBL/GenBank/DDBJ databases">
        <authorList>
            <person name="Kikuchi T."/>
        </authorList>
    </citation>
    <scope>NUCLEOTIDE SEQUENCE</scope>
    <source>
        <strain evidence="16">SH1</strain>
    </source>
</reference>
<evidence type="ECO:0000256" key="2">
    <source>
        <dbReference type="ARBA" id="ARBA00004922"/>
    </source>
</evidence>
<keyword evidence="10" id="KW-0333">Golgi apparatus</keyword>
<evidence type="ECO:0000256" key="5">
    <source>
        <dbReference type="ARBA" id="ARBA00022676"/>
    </source>
</evidence>
<dbReference type="OrthoDB" id="2113294at2759"/>
<evidence type="ECO:0000256" key="3">
    <source>
        <dbReference type="ARBA" id="ARBA00007477"/>
    </source>
</evidence>
<dbReference type="Proteomes" id="UP000614601">
    <property type="component" value="Unassembled WGS sequence"/>
</dbReference>
<feature type="transmembrane region" description="Helical" evidence="14">
    <location>
        <begin position="7"/>
        <end position="26"/>
    </location>
</feature>
<evidence type="ECO:0000256" key="11">
    <source>
        <dbReference type="ARBA" id="ARBA00023136"/>
    </source>
</evidence>
<evidence type="ECO:0000256" key="9">
    <source>
        <dbReference type="ARBA" id="ARBA00022989"/>
    </source>
</evidence>
<evidence type="ECO:0000256" key="6">
    <source>
        <dbReference type="ARBA" id="ARBA00022679"/>
    </source>
</evidence>
<dbReference type="UniPathway" id="UPA00378"/>
<evidence type="ECO:0000259" key="15">
    <source>
        <dbReference type="Pfam" id="PF15024"/>
    </source>
</evidence>
<keyword evidence="6" id="KW-0808">Transferase</keyword>
<evidence type="ECO:0000256" key="13">
    <source>
        <dbReference type="ARBA" id="ARBA00048243"/>
    </source>
</evidence>
<proteinExistence type="inferred from homology"/>
<evidence type="ECO:0000256" key="12">
    <source>
        <dbReference type="ARBA" id="ARBA00023180"/>
    </source>
</evidence>
<dbReference type="GO" id="GO:0000139">
    <property type="term" value="C:Golgi membrane"/>
    <property type="evidence" value="ECO:0007669"/>
    <property type="project" value="UniProtKB-SubCell"/>
</dbReference>
<evidence type="ECO:0000313" key="17">
    <source>
        <dbReference type="Proteomes" id="UP000614601"/>
    </source>
</evidence>
<evidence type="ECO:0000256" key="8">
    <source>
        <dbReference type="ARBA" id="ARBA00022968"/>
    </source>
</evidence>
<keyword evidence="12" id="KW-0325">Glycoprotein</keyword>
<keyword evidence="5" id="KW-0328">Glycosyltransferase</keyword>
<dbReference type="Pfam" id="PF15024">
    <property type="entry name" value="Glyco_transf_18"/>
    <property type="match status" value="1"/>
</dbReference>
<dbReference type="GO" id="GO:0006487">
    <property type="term" value="P:protein N-linked glycosylation"/>
    <property type="evidence" value="ECO:0007669"/>
    <property type="project" value="TreeGrafter"/>
</dbReference>
<comment type="caution">
    <text evidence="16">The sequence shown here is derived from an EMBL/GenBank/DDBJ whole genome shotgun (WGS) entry which is preliminary data.</text>
</comment>
<keyword evidence="7 14" id="KW-0812">Transmembrane</keyword>
<dbReference type="Proteomes" id="UP000783686">
    <property type="component" value="Unassembled WGS sequence"/>
</dbReference>
<dbReference type="InterPro" id="IPR026116">
    <property type="entry name" value="GT18_cat"/>
</dbReference>
<evidence type="ECO:0000256" key="4">
    <source>
        <dbReference type="ARBA" id="ARBA00012671"/>
    </source>
</evidence>
<protein>
    <recommendedName>
        <fullName evidence="4">alpha-1,6-mannosyl-glycoprotein 6-beta-N-acetylglucosaminyltransferase</fullName>
        <ecNumber evidence="4">2.4.1.155</ecNumber>
    </recommendedName>
</protein>
<dbReference type="AlphaFoldDB" id="A0A811JWI0"/>
<organism evidence="16 17">
    <name type="scientific">Bursaphelenchus okinawaensis</name>
    <dbReference type="NCBI Taxonomy" id="465554"/>
    <lineage>
        <taxon>Eukaryota</taxon>
        <taxon>Metazoa</taxon>
        <taxon>Ecdysozoa</taxon>
        <taxon>Nematoda</taxon>
        <taxon>Chromadorea</taxon>
        <taxon>Rhabditida</taxon>
        <taxon>Tylenchina</taxon>
        <taxon>Tylenchomorpha</taxon>
        <taxon>Aphelenchoidea</taxon>
        <taxon>Aphelenchoididae</taxon>
        <taxon>Bursaphelenchus</taxon>
    </lineage>
</organism>
<keyword evidence="8" id="KW-0735">Signal-anchor</keyword>
<dbReference type="PANTHER" id="PTHR15075:SF2">
    <property type="entry name" value="ALPHA-1,6-MANNOSYLGLYCOPROTEIN 6-BETA-N-ACETYLGLUCOSAMINYLTRANSFERASE"/>
    <property type="match status" value="1"/>
</dbReference>